<dbReference type="STRING" id="592050.SAMN05421875_11815"/>
<dbReference type="RefSeq" id="WP_092699006.1">
    <property type="nucleotide sequence ID" value="NZ_CAXIQM010000099.1"/>
</dbReference>
<dbReference type="PROSITE" id="PS50206">
    <property type="entry name" value="RHODANESE_3"/>
    <property type="match status" value="1"/>
</dbReference>
<sequence length="126" mass="13512">MKTAHDLVTVAKTRVQEISVDQAEQAIRNADVLIDVREADEFQAGHLPGAIHASRGLLEFKLSSTPTLTSRDLKVVLYCKTSGRAALAACAMQDMGYLQVQSIAGGFDAWLAAGKPVVKPVTPSFE</sequence>
<dbReference type="PANTHER" id="PTHR44086:SF10">
    <property type="entry name" value="THIOSULFATE SULFURTRANSFERASE_RHODANESE-LIKE DOMAIN-CONTAINING PROTEIN 3"/>
    <property type="match status" value="1"/>
</dbReference>
<evidence type="ECO:0000313" key="2">
    <source>
        <dbReference type="EMBL" id="SEA57044.1"/>
    </source>
</evidence>
<dbReference type="EMBL" id="FNQJ01000018">
    <property type="protein sequence ID" value="SEA57044.1"/>
    <property type="molecule type" value="Genomic_DNA"/>
</dbReference>
<dbReference type="PANTHER" id="PTHR44086">
    <property type="entry name" value="THIOSULFATE SULFURTRANSFERASE RDL2, MITOCHONDRIAL-RELATED"/>
    <property type="match status" value="1"/>
</dbReference>
<evidence type="ECO:0000259" key="1">
    <source>
        <dbReference type="PROSITE" id="PS50206"/>
    </source>
</evidence>
<gene>
    <name evidence="2" type="ORF">SAMN05421875_11815</name>
</gene>
<dbReference type="GeneID" id="34232052"/>
<dbReference type="Proteomes" id="UP000199002">
    <property type="component" value="Unassembled WGS sequence"/>
</dbReference>
<evidence type="ECO:0000313" key="3">
    <source>
        <dbReference type="Proteomes" id="UP000199002"/>
    </source>
</evidence>
<reference evidence="3" key="1">
    <citation type="submission" date="2016-10" db="EMBL/GenBank/DDBJ databases">
        <authorList>
            <person name="Varghese N."/>
            <person name="Submissions S."/>
        </authorList>
    </citation>
    <scope>NUCLEOTIDE SEQUENCE [LARGE SCALE GENOMIC DNA]</scope>
    <source>
        <strain evidence="3">DSM 25157</strain>
    </source>
</reference>
<name>A0A1H4C9J2_9BURK</name>
<proteinExistence type="predicted"/>
<dbReference type="SUPFAM" id="SSF52821">
    <property type="entry name" value="Rhodanese/Cell cycle control phosphatase"/>
    <property type="match status" value="1"/>
</dbReference>
<dbReference type="Gene3D" id="3.40.250.10">
    <property type="entry name" value="Rhodanese-like domain"/>
    <property type="match status" value="1"/>
</dbReference>
<dbReference type="AlphaFoldDB" id="A0A1H4C9J2"/>
<feature type="domain" description="Rhodanese" evidence="1">
    <location>
        <begin position="27"/>
        <end position="119"/>
    </location>
</feature>
<accession>A0A1H4C9J2</accession>
<dbReference type="InterPro" id="IPR001763">
    <property type="entry name" value="Rhodanese-like_dom"/>
</dbReference>
<organism evidence="2 3">
    <name type="scientific">Acidovorax soli</name>
    <dbReference type="NCBI Taxonomy" id="592050"/>
    <lineage>
        <taxon>Bacteria</taxon>
        <taxon>Pseudomonadati</taxon>
        <taxon>Pseudomonadota</taxon>
        <taxon>Betaproteobacteria</taxon>
        <taxon>Burkholderiales</taxon>
        <taxon>Comamonadaceae</taxon>
        <taxon>Acidovorax</taxon>
    </lineage>
</organism>
<dbReference type="GO" id="GO:0004792">
    <property type="term" value="F:thiosulfate-cyanide sulfurtransferase activity"/>
    <property type="evidence" value="ECO:0007669"/>
    <property type="project" value="TreeGrafter"/>
</dbReference>
<keyword evidence="3" id="KW-1185">Reference proteome</keyword>
<dbReference type="SMART" id="SM00450">
    <property type="entry name" value="RHOD"/>
    <property type="match status" value="1"/>
</dbReference>
<dbReference type="InterPro" id="IPR036873">
    <property type="entry name" value="Rhodanese-like_dom_sf"/>
</dbReference>
<dbReference type="Pfam" id="PF00581">
    <property type="entry name" value="Rhodanese"/>
    <property type="match status" value="1"/>
</dbReference>
<protein>
    <submittedName>
        <fullName evidence="2">Rhodanese-related sulfurtransferase</fullName>
    </submittedName>
</protein>
<keyword evidence="2" id="KW-0808">Transferase</keyword>